<dbReference type="AlphaFoldDB" id="D2BJC8"/>
<evidence type="ECO:0000256" key="3">
    <source>
        <dbReference type="ARBA" id="ARBA00022485"/>
    </source>
</evidence>
<evidence type="ECO:0000256" key="2">
    <source>
        <dbReference type="ARBA" id="ARBA00022475"/>
    </source>
</evidence>
<accession>D2BJC8</accession>
<dbReference type="NCBIfam" id="TIGR01409">
    <property type="entry name" value="TAT_signal_seq"/>
    <property type="match status" value="1"/>
</dbReference>
<keyword evidence="5" id="KW-0732">Signal</keyword>
<dbReference type="Pfam" id="PF13486">
    <property type="entry name" value="Dehalogenase"/>
    <property type="match status" value="1"/>
</dbReference>
<feature type="domain" description="4Fe-4S ferredoxin-type" evidence="10">
    <location>
        <begin position="383"/>
        <end position="413"/>
    </location>
</feature>
<dbReference type="InterPro" id="IPR028894">
    <property type="entry name" value="RDH_dom"/>
</dbReference>
<dbReference type="PROSITE" id="PS51318">
    <property type="entry name" value="TAT"/>
    <property type="match status" value="1"/>
</dbReference>
<evidence type="ECO:0000256" key="4">
    <source>
        <dbReference type="ARBA" id="ARBA00022723"/>
    </source>
</evidence>
<proteinExistence type="predicted"/>
<dbReference type="GO" id="GO:0051539">
    <property type="term" value="F:4 iron, 4 sulfur cluster binding"/>
    <property type="evidence" value="ECO:0007669"/>
    <property type="project" value="UniProtKB-KW"/>
</dbReference>
<reference evidence="11 12" key="1">
    <citation type="journal article" date="2009" name="PLoS Genet.">
        <title>Localized plasticity in the streamlined genomes of vinyl chloride respiring Dehalococcoides.</title>
        <authorList>
            <person name="McMurdie P.J."/>
            <person name="Behrens S.F."/>
            <person name="Muller J.A."/>
            <person name="Goke J."/>
            <person name="Ritalahti K.M."/>
            <person name="Wagner R."/>
            <person name="Goltsman E."/>
            <person name="Lapidus A."/>
            <person name="Holmes S."/>
            <person name="Loffler F.E."/>
            <person name="Spormann A.M."/>
        </authorList>
    </citation>
    <scope>NUCLEOTIDE SEQUENCE [LARGE SCALE GENOMIC DNA]</scope>
    <source>
        <strain evidence="11 12">VS</strain>
    </source>
</reference>
<evidence type="ECO:0000259" key="10">
    <source>
        <dbReference type="PROSITE" id="PS51379"/>
    </source>
</evidence>
<dbReference type="OrthoDB" id="9803192at2"/>
<sequence length="473" mass="52924">MAKSHSTVSRRDFMKAVGLGAAGVGGAVASAPLFHDLDELLSSEKAVWKRPWYVKEREIDNPTLEVDWKTWSKPFDCKGFLSWKDKPGFSYDQFNTTVENYCKAYWPEWKGYTLRDHAMYEAFQAVRSHLANGLTQGVLPWKPARSPEQLGFSNWQGTPEDNLRMIRAALSLFGMGPVGIMDLKPNSTRNFVYDRTARGIKIIWKEGIEKNYKENDTHYIPVSHRYAIVSYNPEPSELLMRTPHKLAAGAASFSYIRTAQAKAMTEAFLAALGYNCFYAHEYQPAAPFGIFAGIGENARMGQTIVSPDFPYGRTHFVVYTDLPLVPTNPIDAGIPRFCETCGICAESCPVGAISEKNVGMSYDMATPLQRWGEDWNGNIPGYKGWRCDTWKCDGPCQSCRGSCPFNSVADGSFIHGFVKATVSTTPLFNGTFANMEKFMHYGKADKDPESWWEDDASRWTYGTHGSALFTGGN</sequence>
<evidence type="ECO:0000256" key="8">
    <source>
        <dbReference type="ARBA" id="ARBA00023136"/>
    </source>
</evidence>
<dbReference type="NCBIfam" id="TIGR02486">
    <property type="entry name" value="RDH"/>
    <property type="match status" value="1"/>
</dbReference>
<dbReference type="InterPro" id="IPR012832">
    <property type="entry name" value="RDH"/>
</dbReference>
<keyword evidence="7" id="KW-0411">Iron-sulfur</keyword>
<evidence type="ECO:0000256" key="6">
    <source>
        <dbReference type="ARBA" id="ARBA00023004"/>
    </source>
</evidence>
<name>D2BJC8_DEHMV</name>
<comment type="subcellular location">
    <subcellularLocation>
        <location evidence="1">Cell membrane</location>
    </subcellularLocation>
</comment>
<evidence type="ECO:0000313" key="11">
    <source>
        <dbReference type="EMBL" id="ACZ62428.1"/>
    </source>
</evidence>
<organism evidence="11 12">
    <name type="scientific">Dehalococcoides mccartyi (strain VS)</name>
    <dbReference type="NCBI Taxonomy" id="311424"/>
    <lineage>
        <taxon>Bacteria</taxon>
        <taxon>Bacillati</taxon>
        <taxon>Chloroflexota</taxon>
        <taxon>Dehalococcoidia</taxon>
        <taxon>Dehalococcoidales</taxon>
        <taxon>Dehalococcoidaceae</taxon>
        <taxon>Dehalococcoides</taxon>
    </lineage>
</organism>
<keyword evidence="3" id="KW-0004">4Fe-4S</keyword>
<keyword evidence="8" id="KW-0472">Membrane</keyword>
<dbReference type="KEGG" id="dev:DhcVS_1329"/>
<dbReference type="PROSITE" id="PS00198">
    <property type="entry name" value="4FE4S_FER_1"/>
    <property type="match status" value="1"/>
</dbReference>
<dbReference type="InterPro" id="IPR019546">
    <property type="entry name" value="TAT_signal_bac_arc"/>
</dbReference>
<dbReference type="GO" id="GO:0046872">
    <property type="term" value="F:metal ion binding"/>
    <property type="evidence" value="ECO:0007669"/>
    <property type="project" value="UniProtKB-KW"/>
</dbReference>
<keyword evidence="2" id="KW-1003">Cell membrane</keyword>
<dbReference type="eggNOG" id="COG1145">
    <property type="taxonomic scope" value="Bacteria"/>
</dbReference>
<protein>
    <submittedName>
        <fullName evidence="11">Reductive dehalogenase</fullName>
    </submittedName>
</protein>
<evidence type="ECO:0000313" key="12">
    <source>
        <dbReference type="Proteomes" id="UP000002506"/>
    </source>
</evidence>
<evidence type="ECO:0000256" key="7">
    <source>
        <dbReference type="ARBA" id="ARBA00023014"/>
    </source>
</evidence>
<gene>
    <name evidence="11" type="primary">rdhA</name>
    <name evidence="11" type="ordered locus">DhcVS_1329</name>
</gene>
<evidence type="ECO:0000256" key="9">
    <source>
        <dbReference type="ARBA" id="ARBA00029374"/>
    </source>
</evidence>
<keyword evidence="6" id="KW-0408">Iron</keyword>
<dbReference type="HOGENOM" id="CLU_036586_0_1_0"/>
<dbReference type="InterPro" id="IPR017900">
    <property type="entry name" value="4Fe4S_Fe_S_CS"/>
</dbReference>
<dbReference type="InterPro" id="IPR017896">
    <property type="entry name" value="4Fe4S_Fe-S-bd"/>
</dbReference>
<dbReference type="SUPFAM" id="SSF54862">
    <property type="entry name" value="4Fe-4S ferredoxins"/>
    <property type="match status" value="1"/>
</dbReference>
<feature type="domain" description="4Fe-4S ferredoxin-type" evidence="10">
    <location>
        <begin position="326"/>
        <end position="358"/>
    </location>
</feature>
<dbReference type="EMBL" id="CP001827">
    <property type="protein sequence ID" value="ACZ62428.1"/>
    <property type="molecule type" value="Genomic_DNA"/>
</dbReference>
<dbReference type="Gene3D" id="3.30.70.20">
    <property type="match status" value="1"/>
</dbReference>
<dbReference type="PROSITE" id="PS51379">
    <property type="entry name" value="4FE4S_FER_2"/>
    <property type="match status" value="2"/>
</dbReference>
<keyword evidence="4" id="KW-0479">Metal-binding</keyword>
<comment type="cofactor">
    <cofactor evidence="9">
        <name>corrinoid</name>
        <dbReference type="ChEBI" id="CHEBI:33913"/>
    </cofactor>
</comment>
<dbReference type="GO" id="GO:0005886">
    <property type="term" value="C:plasma membrane"/>
    <property type="evidence" value="ECO:0007669"/>
    <property type="project" value="UniProtKB-SubCell"/>
</dbReference>
<evidence type="ECO:0000256" key="5">
    <source>
        <dbReference type="ARBA" id="ARBA00022729"/>
    </source>
</evidence>
<dbReference type="Proteomes" id="UP000002506">
    <property type="component" value="Chromosome"/>
</dbReference>
<dbReference type="RefSeq" id="WP_012882570.1">
    <property type="nucleotide sequence ID" value="NC_013552.1"/>
</dbReference>
<dbReference type="InterPro" id="IPR006311">
    <property type="entry name" value="TAT_signal"/>
</dbReference>
<evidence type="ECO:0000256" key="1">
    <source>
        <dbReference type="ARBA" id="ARBA00004236"/>
    </source>
</evidence>